<dbReference type="Proteomes" id="UP000215914">
    <property type="component" value="Chromosome 15"/>
</dbReference>
<dbReference type="AlphaFoldDB" id="A0A251SB08"/>
<reference evidence="1" key="3">
    <citation type="submission" date="2020-06" db="EMBL/GenBank/DDBJ databases">
        <title>Helianthus annuus Genome sequencing and assembly Release 2.</title>
        <authorList>
            <person name="Gouzy J."/>
            <person name="Langlade N."/>
            <person name="Munos S."/>
        </authorList>
    </citation>
    <scope>NUCLEOTIDE SEQUENCE</scope>
    <source>
        <tissue evidence="1">Leaves</tissue>
    </source>
</reference>
<evidence type="ECO:0000313" key="1">
    <source>
        <dbReference type="EMBL" id="KAF5765974.1"/>
    </source>
</evidence>
<name>A0A251SB08_HELAN</name>
<evidence type="ECO:0000313" key="3">
    <source>
        <dbReference type="Proteomes" id="UP000215914"/>
    </source>
</evidence>
<dbReference type="InParanoid" id="A0A251SB08"/>
<reference evidence="2" key="2">
    <citation type="submission" date="2017-02" db="EMBL/GenBank/DDBJ databases">
        <title>Sunflower complete genome.</title>
        <authorList>
            <person name="Langlade N."/>
            <person name="Munos S."/>
        </authorList>
    </citation>
    <scope>NUCLEOTIDE SEQUENCE [LARGE SCALE GENOMIC DNA]</scope>
    <source>
        <tissue evidence="2">Leaves</tissue>
    </source>
</reference>
<dbReference type="Gramene" id="mRNA:HanXRQr2_Chr15g0709881">
    <property type="protein sequence ID" value="mRNA:HanXRQr2_Chr15g0709881"/>
    <property type="gene ID" value="HanXRQr2_Chr15g0709881"/>
</dbReference>
<protein>
    <submittedName>
        <fullName evidence="2">Uncharacterized protein</fullName>
    </submittedName>
</protein>
<accession>A0A251SB08</accession>
<gene>
    <name evidence="2" type="ORF">HannXRQ_Chr15g0487571</name>
    <name evidence="1" type="ORF">HanXRQr2_Chr15g0709881</name>
</gene>
<evidence type="ECO:0000313" key="2">
    <source>
        <dbReference type="EMBL" id="OTF95848.1"/>
    </source>
</evidence>
<organism evidence="2 3">
    <name type="scientific">Helianthus annuus</name>
    <name type="common">Common sunflower</name>
    <dbReference type="NCBI Taxonomy" id="4232"/>
    <lineage>
        <taxon>Eukaryota</taxon>
        <taxon>Viridiplantae</taxon>
        <taxon>Streptophyta</taxon>
        <taxon>Embryophyta</taxon>
        <taxon>Tracheophyta</taxon>
        <taxon>Spermatophyta</taxon>
        <taxon>Magnoliopsida</taxon>
        <taxon>eudicotyledons</taxon>
        <taxon>Gunneridae</taxon>
        <taxon>Pentapetalae</taxon>
        <taxon>asterids</taxon>
        <taxon>campanulids</taxon>
        <taxon>Asterales</taxon>
        <taxon>Asteraceae</taxon>
        <taxon>Asteroideae</taxon>
        <taxon>Heliantheae alliance</taxon>
        <taxon>Heliantheae</taxon>
        <taxon>Helianthus</taxon>
    </lineage>
</organism>
<proteinExistence type="predicted"/>
<dbReference type="EMBL" id="CM007904">
    <property type="protein sequence ID" value="OTF95848.1"/>
    <property type="molecule type" value="Genomic_DNA"/>
</dbReference>
<reference evidence="1 3" key="1">
    <citation type="journal article" date="2017" name="Nature">
        <title>The sunflower genome provides insights into oil metabolism, flowering and Asterid evolution.</title>
        <authorList>
            <person name="Badouin H."/>
            <person name="Gouzy J."/>
            <person name="Grassa C.J."/>
            <person name="Murat F."/>
            <person name="Staton S.E."/>
            <person name="Cottret L."/>
            <person name="Lelandais-Briere C."/>
            <person name="Owens G.L."/>
            <person name="Carrere S."/>
            <person name="Mayjonade B."/>
            <person name="Legrand L."/>
            <person name="Gill N."/>
            <person name="Kane N.C."/>
            <person name="Bowers J.E."/>
            <person name="Hubner S."/>
            <person name="Bellec A."/>
            <person name="Berard A."/>
            <person name="Berges H."/>
            <person name="Blanchet N."/>
            <person name="Boniface M.C."/>
            <person name="Brunel D."/>
            <person name="Catrice O."/>
            <person name="Chaidir N."/>
            <person name="Claudel C."/>
            <person name="Donnadieu C."/>
            <person name="Faraut T."/>
            <person name="Fievet G."/>
            <person name="Helmstetter N."/>
            <person name="King M."/>
            <person name="Knapp S.J."/>
            <person name="Lai Z."/>
            <person name="Le Paslier M.C."/>
            <person name="Lippi Y."/>
            <person name="Lorenzon L."/>
            <person name="Mandel J.R."/>
            <person name="Marage G."/>
            <person name="Marchand G."/>
            <person name="Marquand E."/>
            <person name="Bret-Mestries E."/>
            <person name="Morien E."/>
            <person name="Nambeesan S."/>
            <person name="Nguyen T."/>
            <person name="Pegot-Espagnet P."/>
            <person name="Pouilly N."/>
            <person name="Raftis F."/>
            <person name="Sallet E."/>
            <person name="Schiex T."/>
            <person name="Thomas J."/>
            <person name="Vandecasteele C."/>
            <person name="Vares D."/>
            <person name="Vear F."/>
            <person name="Vautrin S."/>
            <person name="Crespi M."/>
            <person name="Mangin B."/>
            <person name="Burke J.M."/>
            <person name="Salse J."/>
            <person name="Munos S."/>
            <person name="Vincourt P."/>
            <person name="Rieseberg L.H."/>
            <person name="Langlade N.B."/>
        </authorList>
    </citation>
    <scope>NUCLEOTIDE SEQUENCE [LARGE SCALE GENOMIC DNA]</scope>
    <source>
        <strain evidence="3">cv. SF193</strain>
        <tissue evidence="1">Leaves</tissue>
    </source>
</reference>
<keyword evidence="3" id="KW-1185">Reference proteome</keyword>
<dbReference type="EMBL" id="MNCJ02000330">
    <property type="protein sequence ID" value="KAF5765974.1"/>
    <property type="molecule type" value="Genomic_DNA"/>
</dbReference>
<sequence length="52" mass="6098">MDQPSCVCLCLIHENHQMRFFFYSRFVHVLVKMGDDNVGVQVTLKYMEAIFG</sequence>